<dbReference type="InterPro" id="IPR015424">
    <property type="entry name" value="PyrdxlP-dep_Trfase"/>
</dbReference>
<dbReference type="PROSITE" id="PS00868">
    <property type="entry name" value="CYS_MET_METAB_PP"/>
    <property type="match status" value="1"/>
</dbReference>
<dbReference type="eggNOG" id="COG0626">
    <property type="taxonomic scope" value="Bacteria"/>
</dbReference>
<dbReference type="PANTHER" id="PTHR11808">
    <property type="entry name" value="TRANS-SULFURATION ENZYME FAMILY MEMBER"/>
    <property type="match status" value="1"/>
</dbReference>
<dbReference type="Pfam" id="PF01053">
    <property type="entry name" value="Cys_Met_Meta_PP"/>
    <property type="match status" value="1"/>
</dbReference>
<sequence length="398" mass="43451">MKNKKNYLTPGPRTKCIHTSGPEDPWRALTPPLYQTSTFTFPDFDQVDRVLKGEEEGFVYGRMGNPTTERFETLVSELEGGEKTRAFASGMGAISAILIHLTKSRPEMAFPKVLYGGTRAFIEKYLIPQGCLIHWFDPREEGWGEELSRRLSPKTAAVFAETPSNPVMTVIDLGRLSGIAKSAGVPLVVDNTFATPILQKPLALGADIVVHSATKYLGGHGDLLGGTVTGNASLMERLSFEEGSYLGATLSPFHSWLLLRGMKTLPLRMEAHCRGAMNIAEFLSHHPMVKSVHYPGLPGDPGHKVAALQMKGFGGMLSFSLGDDQKARKVASRLEFFKIAVSLGDPESLIEHPASLSHRQMSPEGRMALGIDPGFLRVSVGLEDPEDLILDLKRALEA</sequence>
<keyword evidence="2 3" id="KW-0663">Pyridoxal phosphate</keyword>
<dbReference type="Proteomes" id="UP000007382">
    <property type="component" value="Chromosome"/>
</dbReference>
<gene>
    <name evidence="6" type="ordered locus">LFE_0401</name>
</gene>
<feature type="region of interest" description="Disordered" evidence="5">
    <location>
        <begin position="1"/>
        <end position="22"/>
    </location>
</feature>
<dbReference type="InterPro" id="IPR054542">
    <property type="entry name" value="Cys_met_metab_PP"/>
</dbReference>
<evidence type="ECO:0000256" key="4">
    <source>
        <dbReference type="RuleBase" id="RU362118"/>
    </source>
</evidence>
<accession>I0ILH3</accession>
<dbReference type="Gene3D" id="3.40.640.10">
    <property type="entry name" value="Type I PLP-dependent aspartate aminotransferase-like (Major domain)"/>
    <property type="match status" value="1"/>
</dbReference>
<reference evidence="7" key="2">
    <citation type="submission" date="2012-03" db="EMBL/GenBank/DDBJ databases">
        <title>The complete genome sequence of the pioneer microbe on fresh volcanic deposit, Leptospirillum ferrooxidans strain C2-3.</title>
        <authorList>
            <person name="Fujimura R."/>
            <person name="Sato Y."/>
            <person name="Nishizawa T."/>
            <person name="Nanba K."/>
            <person name="Oshima K."/>
            <person name="Hattori M."/>
            <person name="Kamijo T."/>
            <person name="Ohta H."/>
        </authorList>
    </citation>
    <scope>NUCLEOTIDE SEQUENCE [LARGE SCALE GENOMIC DNA]</scope>
    <source>
        <strain evidence="7">C2-3</strain>
    </source>
</reference>
<dbReference type="GO" id="GO:0019343">
    <property type="term" value="P:cysteine biosynthetic process via cystathionine"/>
    <property type="evidence" value="ECO:0007669"/>
    <property type="project" value="TreeGrafter"/>
</dbReference>
<dbReference type="HOGENOM" id="CLU_018986_2_0_0"/>
<dbReference type="RefSeq" id="WP_014448615.1">
    <property type="nucleotide sequence ID" value="NC_017094.1"/>
</dbReference>
<dbReference type="GO" id="GO:0005737">
    <property type="term" value="C:cytoplasm"/>
    <property type="evidence" value="ECO:0007669"/>
    <property type="project" value="TreeGrafter"/>
</dbReference>
<dbReference type="STRING" id="1162668.LFE_0401"/>
<dbReference type="InterPro" id="IPR015422">
    <property type="entry name" value="PyrdxlP-dep_Trfase_small"/>
</dbReference>
<dbReference type="Gene3D" id="3.90.1150.10">
    <property type="entry name" value="Aspartate Aminotransferase, domain 1"/>
    <property type="match status" value="1"/>
</dbReference>
<dbReference type="EMBL" id="AP012342">
    <property type="protein sequence ID" value="BAM06122.1"/>
    <property type="molecule type" value="Genomic_DNA"/>
</dbReference>
<comment type="similarity">
    <text evidence="4">Belongs to the trans-sulfuration enzymes family.</text>
</comment>
<evidence type="ECO:0000256" key="2">
    <source>
        <dbReference type="ARBA" id="ARBA00022898"/>
    </source>
</evidence>
<dbReference type="GO" id="GO:0009086">
    <property type="term" value="P:methionine biosynthetic process"/>
    <property type="evidence" value="ECO:0007669"/>
    <property type="project" value="UniProtKB-ARBA"/>
</dbReference>
<reference evidence="6 7" key="1">
    <citation type="journal article" date="2012" name="J. Bacteriol.">
        <title>Complete Genome Sequence of Leptospirillum ferrooxidans Strain C2-3, Isolated from a Fresh Volcanic Ash Deposit on the Island of Miyake, Japan.</title>
        <authorList>
            <person name="Fujimura R."/>
            <person name="Sato Y."/>
            <person name="Nishizawa T."/>
            <person name="Oshima K."/>
            <person name="Kim S.-W."/>
            <person name="Hattori M."/>
            <person name="Kamijo T."/>
            <person name="Ohta H."/>
        </authorList>
    </citation>
    <scope>NUCLEOTIDE SEQUENCE [LARGE SCALE GENOMIC DNA]</scope>
    <source>
        <strain evidence="6 7">C2-3</strain>
    </source>
</reference>
<keyword evidence="7" id="KW-1185">Reference proteome</keyword>
<dbReference type="PATRIC" id="fig|1162668.3.peg.467"/>
<evidence type="ECO:0000313" key="6">
    <source>
        <dbReference type="EMBL" id="BAM06122.1"/>
    </source>
</evidence>
<protein>
    <submittedName>
        <fullName evidence="6">Cystathionine gamma-synthase</fullName>
    </submittedName>
</protein>
<evidence type="ECO:0000256" key="5">
    <source>
        <dbReference type="SAM" id="MobiDB-lite"/>
    </source>
</evidence>
<evidence type="ECO:0000256" key="1">
    <source>
        <dbReference type="ARBA" id="ARBA00001933"/>
    </source>
</evidence>
<dbReference type="GO" id="GO:0019346">
    <property type="term" value="P:transsulfuration"/>
    <property type="evidence" value="ECO:0007669"/>
    <property type="project" value="InterPro"/>
</dbReference>
<proteinExistence type="inferred from homology"/>
<dbReference type="KEGG" id="lfc:LFE_0401"/>
<dbReference type="PIRSF" id="PIRSF001434">
    <property type="entry name" value="CGS"/>
    <property type="match status" value="1"/>
</dbReference>
<dbReference type="InterPro" id="IPR015421">
    <property type="entry name" value="PyrdxlP-dep_Trfase_major"/>
</dbReference>
<dbReference type="AlphaFoldDB" id="I0ILH3"/>
<dbReference type="FunFam" id="3.90.1150.10:FF:000033">
    <property type="entry name" value="Cystathionine gamma-synthase"/>
    <property type="match status" value="1"/>
</dbReference>
<feature type="modified residue" description="N6-(pyridoxal phosphate)lysine" evidence="3">
    <location>
        <position position="215"/>
    </location>
</feature>
<name>I0ILH3_LEPFC</name>
<dbReference type="CDD" id="cd00614">
    <property type="entry name" value="CGS_like"/>
    <property type="match status" value="1"/>
</dbReference>
<dbReference type="InterPro" id="IPR000277">
    <property type="entry name" value="Cys/Met-Metab_PyrdxlP-dep_enz"/>
</dbReference>
<dbReference type="FunFam" id="3.40.640.10:FF:000046">
    <property type="entry name" value="Cystathionine gamma-lyase"/>
    <property type="match status" value="1"/>
</dbReference>
<organism evidence="6 7">
    <name type="scientific">Leptospirillum ferrooxidans (strain C2-3)</name>
    <dbReference type="NCBI Taxonomy" id="1162668"/>
    <lineage>
        <taxon>Bacteria</taxon>
        <taxon>Pseudomonadati</taxon>
        <taxon>Nitrospirota</taxon>
        <taxon>Nitrospiria</taxon>
        <taxon>Nitrospirales</taxon>
        <taxon>Nitrospiraceae</taxon>
        <taxon>Leptospirillum</taxon>
    </lineage>
</organism>
<dbReference type="SUPFAM" id="SSF53383">
    <property type="entry name" value="PLP-dependent transferases"/>
    <property type="match status" value="1"/>
</dbReference>
<evidence type="ECO:0000313" key="7">
    <source>
        <dbReference type="Proteomes" id="UP000007382"/>
    </source>
</evidence>
<comment type="cofactor">
    <cofactor evidence="1 4">
        <name>pyridoxal 5'-phosphate</name>
        <dbReference type="ChEBI" id="CHEBI:597326"/>
    </cofactor>
</comment>
<evidence type="ECO:0000256" key="3">
    <source>
        <dbReference type="PIRSR" id="PIRSR001434-2"/>
    </source>
</evidence>
<dbReference type="GO" id="GO:0004123">
    <property type="term" value="F:cystathionine gamma-lyase activity"/>
    <property type="evidence" value="ECO:0007669"/>
    <property type="project" value="TreeGrafter"/>
</dbReference>
<dbReference type="PANTHER" id="PTHR11808:SF85">
    <property type="entry name" value="CYSTATHIONINE GAMMA-LYASE-RELATED"/>
    <property type="match status" value="1"/>
</dbReference>
<dbReference type="GO" id="GO:0030170">
    <property type="term" value="F:pyridoxal phosphate binding"/>
    <property type="evidence" value="ECO:0007669"/>
    <property type="project" value="InterPro"/>
</dbReference>